<comment type="caution">
    <text evidence="2">The sequence shown here is derived from an EMBL/GenBank/DDBJ whole genome shotgun (WGS) entry which is preliminary data.</text>
</comment>
<evidence type="ECO:0000256" key="1">
    <source>
        <dbReference type="SAM" id="MobiDB-lite"/>
    </source>
</evidence>
<dbReference type="EMBL" id="JAUEPT010000035">
    <property type="protein sequence ID" value="KAK0440128.1"/>
    <property type="molecule type" value="Genomic_DNA"/>
</dbReference>
<feature type="region of interest" description="Disordered" evidence="1">
    <location>
        <begin position="1"/>
        <end position="28"/>
    </location>
</feature>
<keyword evidence="3" id="KW-1185">Reference proteome</keyword>
<evidence type="ECO:0000313" key="2">
    <source>
        <dbReference type="EMBL" id="KAK0440128.1"/>
    </source>
</evidence>
<organism evidence="2 3">
    <name type="scientific">Armillaria borealis</name>
    <dbReference type="NCBI Taxonomy" id="47425"/>
    <lineage>
        <taxon>Eukaryota</taxon>
        <taxon>Fungi</taxon>
        <taxon>Dikarya</taxon>
        <taxon>Basidiomycota</taxon>
        <taxon>Agaricomycotina</taxon>
        <taxon>Agaricomycetes</taxon>
        <taxon>Agaricomycetidae</taxon>
        <taxon>Agaricales</taxon>
        <taxon>Marasmiineae</taxon>
        <taxon>Physalacriaceae</taxon>
        <taxon>Armillaria</taxon>
    </lineage>
</organism>
<reference evidence="2" key="1">
    <citation type="submission" date="2023-06" db="EMBL/GenBank/DDBJ databases">
        <authorList>
            <consortium name="Lawrence Berkeley National Laboratory"/>
            <person name="Ahrendt S."/>
            <person name="Sahu N."/>
            <person name="Indic B."/>
            <person name="Wong-Bajracharya J."/>
            <person name="Merenyi Z."/>
            <person name="Ke H.-M."/>
            <person name="Monk M."/>
            <person name="Kocsube S."/>
            <person name="Drula E."/>
            <person name="Lipzen A."/>
            <person name="Balint B."/>
            <person name="Henrissat B."/>
            <person name="Andreopoulos B."/>
            <person name="Martin F.M."/>
            <person name="Harder C.B."/>
            <person name="Rigling D."/>
            <person name="Ford K.L."/>
            <person name="Foster G.D."/>
            <person name="Pangilinan J."/>
            <person name="Papanicolaou A."/>
            <person name="Barry K."/>
            <person name="LaButti K."/>
            <person name="Viragh M."/>
            <person name="Koriabine M."/>
            <person name="Yan M."/>
            <person name="Riley R."/>
            <person name="Champramary S."/>
            <person name="Plett K.L."/>
            <person name="Tsai I.J."/>
            <person name="Slot J."/>
            <person name="Sipos G."/>
            <person name="Plett J."/>
            <person name="Nagy L.G."/>
            <person name="Grigoriev I.V."/>
        </authorList>
    </citation>
    <scope>NUCLEOTIDE SEQUENCE</scope>
    <source>
        <strain evidence="2">FPL87.14</strain>
    </source>
</reference>
<name>A0AA39JGK9_9AGAR</name>
<proteinExistence type="predicted"/>
<accession>A0AA39JGK9</accession>
<evidence type="ECO:0000313" key="3">
    <source>
        <dbReference type="Proteomes" id="UP001175226"/>
    </source>
</evidence>
<feature type="compositionally biased region" description="Basic and acidic residues" evidence="1">
    <location>
        <begin position="1"/>
        <end position="25"/>
    </location>
</feature>
<protein>
    <submittedName>
        <fullName evidence="2">Uncharacterized protein</fullName>
    </submittedName>
</protein>
<dbReference type="AlphaFoldDB" id="A0AA39JGK9"/>
<gene>
    <name evidence="2" type="ORF">EV421DRAFT_1737507</name>
</gene>
<dbReference type="Proteomes" id="UP001175226">
    <property type="component" value="Unassembled WGS sequence"/>
</dbReference>
<sequence length="231" mass="26115">MKDEIYKDSDVIIEDSAKGSTDKGAADGYDSYEEKACVEHAHGTKRSVWITDSAPVAMLEPMNATESRRPATARMQARCSTKEQRDRSVAVAYDTQQHAGNEQSPCACSDVRAYDSYRMQVSDHCWEPNTLFPAETACMDAVLEPMNARGWWRSRRAPVSGTVGSDPTAGGKNRTDFRSRQLSLFFTDFLQHSRVRTAYLYPSNQDSEMMRFPIVYFLNGNMQCAYLNWVD</sequence>